<dbReference type="PANTHER" id="PTHR38690">
    <property type="entry name" value="PROTEASE-RELATED"/>
    <property type="match status" value="1"/>
</dbReference>
<organism evidence="3 4">
    <name type="scientific">Legionella feeleii</name>
    <dbReference type="NCBI Taxonomy" id="453"/>
    <lineage>
        <taxon>Bacteria</taxon>
        <taxon>Pseudomonadati</taxon>
        <taxon>Pseudomonadota</taxon>
        <taxon>Gammaproteobacteria</taxon>
        <taxon>Legionellales</taxon>
        <taxon>Legionellaceae</taxon>
        <taxon>Legionella</taxon>
    </lineage>
</organism>
<sequence>MPLAILIITAAVISSLFRALTPWAKQYKKEVEHHLSTLLGEPVSIHTMETGWYWFEPVIKLKQVSISDGKQKLIKLDKLLVGINIFSSLWHWQIQPGVLFLDELHLTIRQKNGQWQVDGLTGPNKSTMTWDTDTYKPILAWILSQQKIIIKNLSAQVYLQNGTLIPVREFNLTIANRSGRYRIKGKAHLAQTTRTDFQLLAEMYLDPRALNKTVGHAFFSVDDLLLAQWQSFFPQSRIHLLGGKGDIEVWADVGAGQLENVQARLDLDHLAWDDTQTQKNQLVQSLKANLAWNPTKEGWQLAGDHIKLRLGDTLWPENSLLVRYERSNHDYFVFIKNILLQSLCSTSIPWPNNLSTVLAMKPHGQFHDTQVHVKDGGIAYILTRFSKLGWLAQETRLGVDNLSGVIHWQPTEGRLELDGEKTVIDDKSQPPITFETLNAAFDWKELSHGMRLSMERLVLKHPNLLLSAQGVVDEISTNSAGSLRLTAEFSANDAHTWLPYLPVKHLKPKLAIWLKRDVKRIATASGELSVNGLVADFPFDKQPGEFAIKSYLTGVDLIFAPNWPLTKDIEGYLRVNKRALEADIVHADLRGIVIDKGNLSVNDIGLDKETLLIHSKITTDSGKAQSYILSSPLNKKLSVLNMLKMKGPLELDLQLEAPLYPENDDVLALGDLAFINNTVDVHHTLDDVQLNKLNGTLQFDQQGILDSDLKAIIMGYPVAILIKSIRHPEPYTEVRIKGKTTMDVVRSKFNLPVFSLMHGSLWLESLLTLTDDPSDLDHLRIHTSLQGLSIDLPSPLGKLAGVKTPLTIDIDFNPQKAIRLRFNYDNRLRSDLWFSGSKEEYLLQKGEILVGDSNQPPMEQKQKGLRIVGALTTFDLQEWLATWEKLSDLTTKKGLIDVLNYVEFKLREAKIWRENYKDLSVKAMKSTNNSWSIHLEQERLAANLKYQPSTNSLTGVFDKLSLTKQADANKLGEATPWTLKPAEMPNLDLSIHSFQFDGLNLGDVTLKTTRANNLWQLESFKMESPYYQLSAKGQWQQEGKINTTRLRADLHINDLAKSLVSWEISPVVEAHRGDVRFQGSWPGAFHDFSLVNVVGQMGISFKNGRITNLSPETEEKLGLGKLLSILSLQTIPRRLKLDFSDLSQAGYSFDEFSGSFTLAKGVLTTQDSYIDGPVAYASMKGNLDVVKQLYDLNLKVSPHITASLPIVATIAGGPIAGIATWVASKIINQGMQRISGYTYKISGPWRQPVVQQVSIIKKRQT</sequence>
<name>A0A378ISY1_9GAMM</name>
<gene>
    <name evidence="3" type="ORF">NCTC11978_01160</name>
</gene>
<dbReference type="InterPro" id="IPR025263">
    <property type="entry name" value="YhdP_central"/>
</dbReference>
<proteinExistence type="predicted"/>
<feature type="domain" description="YhdP central" evidence="2">
    <location>
        <begin position="3"/>
        <end position="1250"/>
    </location>
</feature>
<evidence type="ECO:0000259" key="2">
    <source>
        <dbReference type="Pfam" id="PF13116"/>
    </source>
</evidence>
<protein>
    <submittedName>
        <fullName evidence="3">Transmembrane protein</fullName>
    </submittedName>
</protein>
<reference evidence="3 4" key="1">
    <citation type="submission" date="2018-06" db="EMBL/GenBank/DDBJ databases">
        <authorList>
            <consortium name="Pathogen Informatics"/>
            <person name="Doyle S."/>
        </authorList>
    </citation>
    <scope>NUCLEOTIDE SEQUENCE [LARGE SCALE GENOMIC DNA]</scope>
    <source>
        <strain evidence="3 4">NCTC11978</strain>
    </source>
</reference>
<dbReference type="AlphaFoldDB" id="A0A378ISY1"/>
<evidence type="ECO:0000313" key="3">
    <source>
        <dbReference type="EMBL" id="STX37982.1"/>
    </source>
</evidence>
<evidence type="ECO:0000256" key="1">
    <source>
        <dbReference type="SAM" id="Phobius"/>
    </source>
</evidence>
<keyword evidence="1" id="KW-1133">Transmembrane helix</keyword>
<dbReference type="Pfam" id="PF13116">
    <property type="entry name" value="YhdP"/>
    <property type="match status" value="1"/>
</dbReference>
<feature type="transmembrane region" description="Helical" evidence="1">
    <location>
        <begin position="1202"/>
        <end position="1223"/>
    </location>
</feature>
<accession>A0A378ISY1</accession>
<evidence type="ECO:0000313" key="4">
    <source>
        <dbReference type="Proteomes" id="UP000254033"/>
    </source>
</evidence>
<keyword evidence="1" id="KW-0472">Membrane</keyword>
<dbReference type="PANTHER" id="PTHR38690:SF1">
    <property type="entry name" value="PROTEASE"/>
    <property type="match status" value="1"/>
</dbReference>
<keyword evidence="1 3" id="KW-0812">Transmembrane</keyword>
<dbReference type="Proteomes" id="UP000254033">
    <property type="component" value="Unassembled WGS sequence"/>
</dbReference>
<dbReference type="NCBIfam" id="TIGR02099">
    <property type="entry name" value="YhdP family protein"/>
    <property type="match status" value="1"/>
</dbReference>
<dbReference type="InterPro" id="IPR011836">
    <property type="entry name" value="YhdP"/>
</dbReference>
<dbReference type="EMBL" id="UGNY01000001">
    <property type="protein sequence ID" value="STX37982.1"/>
    <property type="molecule type" value="Genomic_DNA"/>
</dbReference>